<organism evidence="1">
    <name type="scientific">Luffa aegyptiaca</name>
    <name type="common">Sponge gourd</name>
    <name type="synonym">Luffa cylindrica</name>
    <dbReference type="NCBI Taxonomy" id="3670"/>
    <lineage>
        <taxon>Eukaryota</taxon>
        <taxon>Viridiplantae</taxon>
        <taxon>Streptophyta</taxon>
        <taxon>Embryophyta</taxon>
        <taxon>Tracheophyta</taxon>
        <taxon>Spermatophyta</taxon>
        <taxon>Magnoliopsida</taxon>
        <taxon>eudicotyledons</taxon>
        <taxon>Gunneridae</taxon>
        <taxon>Pentapetalae</taxon>
        <taxon>rosids</taxon>
        <taxon>fabids</taxon>
        <taxon>Cucurbitales</taxon>
        <taxon>Cucurbitaceae</taxon>
        <taxon>Sicyoeae</taxon>
        <taxon>Luffa</taxon>
    </lineage>
</organism>
<dbReference type="EMBL" id="KR028384">
    <property type="protein sequence ID" value="AKZ77360.1"/>
    <property type="molecule type" value="Genomic_DNA"/>
</dbReference>
<proteinExistence type="predicted"/>
<evidence type="ECO:0000313" key="1">
    <source>
        <dbReference type="EMBL" id="AKZ77360.1"/>
    </source>
</evidence>
<protein>
    <submittedName>
        <fullName evidence="1">Uncharacterized protein</fullName>
    </submittedName>
</protein>
<dbReference type="AlphaFoldDB" id="A0A0K2C551"/>
<reference evidence="1" key="1">
    <citation type="submission" date="2015-03" db="EMBL/GenBank/DDBJ databases">
        <authorList>
            <person name="Murphy D."/>
        </authorList>
    </citation>
    <scope>NUCLEOTIDE SEQUENCE</scope>
    <source>
        <tissue evidence="1">Leaf</tissue>
    </source>
</reference>
<sequence length="46" mass="4796">MGKIPAVGAQRMPVVGMGTASVAAAEERKASIVEALRAGYWHLDKA</sequence>
<accession>A0A0K2C551</accession>
<name>A0A0K2C551_LUFAE</name>